<evidence type="ECO:0000259" key="6">
    <source>
        <dbReference type="Pfam" id="PF13193"/>
    </source>
</evidence>
<feature type="region of interest" description="Disordered" evidence="3">
    <location>
        <begin position="171"/>
        <end position="220"/>
    </location>
</feature>
<feature type="domain" description="AMP-dependent synthetase/ligase" evidence="5">
    <location>
        <begin position="52"/>
        <end position="449"/>
    </location>
</feature>
<dbReference type="Gene3D" id="3.40.50.980">
    <property type="match status" value="1"/>
</dbReference>
<name>A0A7D6VI60_9NOCA</name>
<dbReference type="AlphaFoldDB" id="A0A7D6VI60"/>
<dbReference type="RefSeq" id="WP_181584579.1">
    <property type="nucleotide sequence ID" value="NZ_CP059399.1"/>
</dbReference>
<evidence type="ECO:0000256" key="2">
    <source>
        <dbReference type="ARBA" id="ARBA00022598"/>
    </source>
</evidence>
<dbReference type="InterPro" id="IPR045851">
    <property type="entry name" value="AMP-bd_C_sf"/>
</dbReference>
<dbReference type="InterPro" id="IPR000873">
    <property type="entry name" value="AMP-dep_synth/lig_dom"/>
</dbReference>
<dbReference type="KEGG" id="nhu:H0264_15315"/>
<organism evidence="7 8">
    <name type="scientific">Nocardia huaxiensis</name>
    <dbReference type="NCBI Taxonomy" id="2755382"/>
    <lineage>
        <taxon>Bacteria</taxon>
        <taxon>Bacillati</taxon>
        <taxon>Actinomycetota</taxon>
        <taxon>Actinomycetes</taxon>
        <taxon>Mycobacteriales</taxon>
        <taxon>Nocardiaceae</taxon>
        <taxon>Nocardia</taxon>
    </lineage>
</organism>
<evidence type="ECO:0000259" key="5">
    <source>
        <dbReference type="Pfam" id="PF00501"/>
    </source>
</evidence>
<dbReference type="Pfam" id="PF13193">
    <property type="entry name" value="AMP-binding_C"/>
    <property type="match status" value="1"/>
</dbReference>
<gene>
    <name evidence="7" type="ORF">H0264_15315</name>
</gene>
<evidence type="ECO:0000313" key="7">
    <source>
        <dbReference type="EMBL" id="QLY33415.1"/>
    </source>
</evidence>
<dbReference type="PANTHER" id="PTHR43201:SF5">
    <property type="entry name" value="MEDIUM-CHAIN ACYL-COA LIGASE ACSF2, MITOCHONDRIAL"/>
    <property type="match status" value="1"/>
</dbReference>
<evidence type="ECO:0000313" key="8">
    <source>
        <dbReference type="Proteomes" id="UP000515512"/>
    </source>
</evidence>
<comment type="similarity">
    <text evidence="1">Belongs to the ATP-dependent AMP-binding enzyme family.</text>
</comment>
<dbReference type="Gene3D" id="3.30.300.30">
    <property type="match status" value="1"/>
</dbReference>
<accession>A0A7D6VI60</accession>
<evidence type="ECO:0000256" key="4">
    <source>
        <dbReference type="SAM" id="Phobius"/>
    </source>
</evidence>
<dbReference type="PANTHER" id="PTHR43201">
    <property type="entry name" value="ACYL-COA SYNTHETASE"/>
    <property type="match status" value="1"/>
</dbReference>
<feature type="compositionally biased region" description="Low complexity" evidence="3">
    <location>
        <begin position="177"/>
        <end position="201"/>
    </location>
</feature>
<dbReference type="Proteomes" id="UP000515512">
    <property type="component" value="Chromosome"/>
</dbReference>
<keyword evidence="2" id="KW-0436">Ligase</keyword>
<feature type="domain" description="AMP-binding enzyme C-terminal" evidence="6">
    <location>
        <begin position="502"/>
        <end position="578"/>
    </location>
</feature>
<keyword evidence="8" id="KW-1185">Reference proteome</keyword>
<dbReference type="SUPFAM" id="SSF56801">
    <property type="entry name" value="Acetyl-CoA synthetase-like"/>
    <property type="match status" value="1"/>
</dbReference>
<dbReference type="Pfam" id="PF00501">
    <property type="entry name" value="AMP-binding"/>
    <property type="match status" value="1"/>
</dbReference>
<dbReference type="GO" id="GO:0006631">
    <property type="term" value="P:fatty acid metabolic process"/>
    <property type="evidence" value="ECO:0007669"/>
    <property type="project" value="TreeGrafter"/>
</dbReference>
<keyword evidence="4" id="KW-1133">Transmembrane helix</keyword>
<keyword evidence="4" id="KW-0812">Transmembrane</keyword>
<dbReference type="GO" id="GO:0031956">
    <property type="term" value="F:medium-chain fatty acid-CoA ligase activity"/>
    <property type="evidence" value="ECO:0007669"/>
    <property type="project" value="TreeGrafter"/>
</dbReference>
<protein>
    <submittedName>
        <fullName evidence="7">AMP-binding protein</fullName>
    </submittedName>
</protein>
<reference evidence="7 8" key="1">
    <citation type="submission" date="2020-07" db="EMBL/GenBank/DDBJ databases">
        <authorList>
            <person name="Zhuang K."/>
            <person name="Ran Y."/>
        </authorList>
    </citation>
    <scope>NUCLEOTIDE SEQUENCE [LARGE SCALE GENOMIC DNA]</scope>
    <source>
        <strain evidence="7 8">WCH-YHL-001</strain>
    </source>
</reference>
<evidence type="ECO:0000256" key="3">
    <source>
        <dbReference type="SAM" id="MobiDB-lite"/>
    </source>
</evidence>
<keyword evidence="4" id="KW-0472">Membrane</keyword>
<feature type="transmembrane region" description="Helical" evidence="4">
    <location>
        <begin position="283"/>
        <end position="305"/>
    </location>
</feature>
<dbReference type="Gene3D" id="3.40.50.12780">
    <property type="entry name" value="N-terminal domain of ligase-like"/>
    <property type="match status" value="1"/>
</dbReference>
<proteinExistence type="inferred from homology"/>
<dbReference type="InterPro" id="IPR025110">
    <property type="entry name" value="AMP-bd_C"/>
</dbReference>
<dbReference type="CDD" id="cd04433">
    <property type="entry name" value="AFD_class_I"/>
    <property type="match status" value="1"/>
</dbReference>
<dbReference type="EMBL" id="CP059399">
    <property type="protein sequence ID" value="QLY33415.1"/>
    <property type="molecule type" value="Genomic_DNA"/>
</dbReference>
<evidence type="ECO:0000256" key="1">
    <source>
        <dbReference type="ARBA" id="ARBA00006432"/>
    </source>
</evidence>
<dbReference type="InterPro" id="IPR042099">
    <property type="entry name" value="ANL_N_sf"/>
</dbReference>
<sequence length="593" mass="62802">MSRNATGFQWRAAVLPLATSGALRPVGPAAGVRIIKALWQFGPSIATVLALSAARYPDRPAIVDDRGTVTYGQLQRRSEAIAAAVHALRPEAKTLAVLCRNHRGFLEAAVVGAQLGCELVFLNTDLPAAQLAQILERHRPDILVHDAEYDAALDATAFPGLRVRAWPAETARLSDSTATPPGGTAAARPGEAAAAQPGEAADGQRARPDVESAPDPGGALSLESLARQRHPAPPPVHHSVRITLLTSGTGGLAKGVSRPLRARALAEMTATAMSATRFTSRDVMVLAPPFFHGFGLAVAVGALALGSTIVTRRRFDPEVALADIERHRATVFVGVPVMLQRLVAVPEQRRREFRTGSLRLAVTGAAPISPATIARFLGAFGPILVNGYGSTEAGIISLATTADLAFDPRTAGRPAIGVSVRILRADRTPAAVGETGTIFVRGGVGYHGYVADMRSPIQAKEILDGHVNTGDMGHLDAAGRLYIDGRDDDMIVSGGENIYPKEVEDVLADHPAVDDVVVIGVPHEEFGQVLRAYLVAAPGLSLPSAEELKAHIRERLERYKVPKEFIALEQIPRNPSGKILRRQLEGQASRPAG</sequence>